<dbReference type="Gene3D" id="1.10.287.130">
    <property type="match status" value="1"/>
</dbReference>
<keyword evidence="7 12" id="KW-0418">Kinase</keyword>
<gene>
    <name evidence="12" type="ORF">J2S00_003334</name>
</gene>
<dbReference type="PANTHER" id="PTHR45453">
    <property type="entry name" value="PHOSPHATE REGULON SENSOR PROTEIN PHOR"/>
    <property type="match status" value="1"/>
</dbReference>
<dbReference type="Gene3D" id="3.30.565.10">
    <property type="entry name" value="Histidine kinase-like ATPase, C-terminal domain"/>
    <property type="match status" value="1"/>
</dbReference>
<dbReference type="SUPFAM" id="SSF55874">
    <property type="entry name" value="ATPase domain of HSP90 chaperone/DNA topoisomerase II/histidine kinase"/>
    <property type="match status" value="1"/>
</dbReference>
<dbReference type="InterPro" id="IPR036890">
    <property type="entry name" value="HATPase_C_sf"/>
</dbReference>
<dbReference type="InterPro" id="IPR005467">
    <property type="entry name" value="His_kinase_dom"/>
</dbReference>
<evidence type="ECO:0000313" key="12">
    <source>
        <dbReference type="EMBL" id="MDQ0340519.1"/>
    </source>
</evidence>
<evidence type="ECO:0000256" key="9">
    <source>
        <dbReference type="ARBA" id="ARBA00023012"/>
    </source>
</evidence>
<dbReference type="CDD" id="cd00082">
    <property type="entry name" value="HisKA"/>
    <property type="match status" value="1"/>
</dbReference>
<sequence length="411" mass="46064">MRLAKNPEVVKLLLVLTVLLFLSLMLALSFTLISSHHLEETMLTSQAALIGAVIETYPNAEPGLIQQVKGADEQTIRKGEALLARYGLHVENLLSTSEAVRATARLNAMLYVALAVLVFLALVGLFFLFLRRHYRKIRAISDYLSGIAAGNYALAIRDNDEGELSILRNQIYKITIMLKEQAETLKQDKIRLADSLADISHQLKTPLTSLIVLSDLLEDDPAEEVKEEFLARMRSQLKRMEWLTTSLLKLSRLEAGTVTMKKDSFKIRELIDRVVQALSIPLEIKGHRVEIAGDEGAMMTGDLNWTLEALINILKNHIEHTPEKGMIRIAYEDNPIFTKIITADNGEGIDREDLPYVFNRFYRGKNASEESAGIGLAMAYEIVKQQGGDITVKSEQGEGTQLTITLYKQRI</sequence>
<dbReference type="Gene3D" id="6.10.340.10">
    <property type="match status" value="1"/>
</dbReference>
<keyword evidence="13" id="KW-1185">Reference proteome</keyword>
<evidence type="ECO:0000256" key="7">
    <source>
        <dbReference type="ARBA" id="ARBA00022777"/>
    </source>
</evidence>
<keyword evidence="10" id="KW-0472">Membrane</keyword>
<comment type="caution">
    <text evidence="12">The sequence shown here is derived from an EMBL/GenBank/DDBJ whole genome shotgun (WGS) entry which is preliminary data.</text>
</comment>
<dbReference type="SMART" id="SM00388">
    <property type="entry name" value="HisKA"/>
    <property type="match status" value="1"/>
</dbReference>
<feature type="transmembrane region" description="Helical" evidence="10">
    <location>
        <begin position="12"/>
        <end position="33"/>
    </location>
</feature>
<evidence type="ECO:0000256" key="1">
    <source>
        <dbReference type="ARBA" id="ARBA00000085"/>
    </source>
</evidence>
<dbReference type="Pfam" id="PF02518">
    <property type="entry name" value="HATPase_c"/>
    <property type="match status" value="1"/>
</dbReference>
<dbReference type="Pfam" id="PF00512">
    <property type="entry name" value="HisKA"/>
    <property type="match status" value="1"/>
</dbReference>
<comment type="subcellular location">
    <subcellularLocation>
        <location evidence="2">Membrane</location>
    </subcellularLocation>
</comment>
<keyword evidence="9" id="KW-0902">Two-component regulatory system</keyword>
<dbReference type="InterPro" id="IPR050351">
    <property type="entry name" value="BphY/WalK/GraS-like"/>
</dbReference>
<dbReference type="SMART" id="SM00387">
    <property type="entry name" value="HATPase_c"/>
    <property type="match status" value="1"/>
</dbReference>
<keyword evidence="5" id="KW-0808">Transferase</keyword>
<dbReference type="PANTHER" id="PTHR45453:SF1">
    <property type="entry name" value="PHOSPHATE REGULON SENSOR PROTEIN PHOR"/>
    <property type="match status" value="1"/>
</dbReference>
<protein>
    <recommendedName>
        <fullName evidence="3">histidine kinase</fullName>
        <ecNumber evidence="3">2.7.13.3</ecNumber>
    </recommendedName>
</protein>
<name>A0ABU0CX58_9BACI</name>
<keyword evidence="10" id="KW-1133">Transmembrane helix</keyword>
<comment type="catalytic activity">
    <reaction evidence="1">
        <text>ATP + protein L-histidine = ADP + protein N-phospho-L-histidine.</text>
        <dbReference type="EC" id="2.7.13.3"/>
    </reaction>
</comment>
<keyword evidence="10" id="KW-0812">Transmembrane</keyword>
<evidence type="ECO:0000256" key="8">
    <source>
        <dbReference type="ARBA" id="ARBA00022840"/>
    </source>
</evidence>
<evidence type="ECO:0000256" key="4">
    <source>
        <dbReference type="ARBA" id="ARBA00022553"/>
    </source>
</evidence>
<dbReference type="PROSITE" id="PS50109">
    <property type="entry name" value="HIS_KIN"/>
    <property type="match status" value="1"/>
</dbReference>
<reference evidence="12 13" key="1">
    <citation type="submission" date="2023-07" db="EMBL/GenBank/DDBJ databases">
        <title>Genomic Encyclopedia of Type Strains, Phase IV (KMG-IV): sequencing the most valuable type-strain genomes for metagenomic binning, comparative biology and taxonomic classification.</title>
        <authorList>
            <person name="Goeker M."/>
        </authorList>
    </citation>
    <scope>NUCLEOTIDE SEQUENCE [LARGE SCALE GENOMIC DNA]</scope>
    <source>
        <strain evidence="12 13">DSM 17740</strain>
    </source>
</reference>
<proteinExistence type="predicted"/>
<evidence type="ECO:0000313" key="13">
    <source>
        <dbReference type="Proteomes" id="UP001232445"/>
    </source>
</evidence>
<dbReference type="InterPro" id="IPR003594">
    <property type="entry name" value="HATPase_dom"/>
</dbReference>
<evidence type="ECO:0000259" key="11">
    <source>
        <dbReference type="PROSITE" id="PS50109"/>
    </source>
</evidence>
<feature type="domain" description="Histidine kinase" evidence="11">
    <location>
        <begin position="198"/>
        <end position="410"/>
    </location>
</feature>
<dbReference type="Proteomes" id="UP001232445">
    <property type="component" value="Unassembled WGS sequence"/>
</dbReference>
<dbReference type="InterPro" id="IPR036097">
    <property type="entry name" value="HisK_dim/P_sf"/>
</dbReference>
<keyword evidence="6" id="KW-0547">Nucleotide-binding</keyword>
<evidence type="ECO:0000256" key="10">
    <source>
        <dbReference type="SAM" id="Phobius"/>
    </source>
</evidence>
<keyword evidence="4" id="KW-0597">Phosphoprotein</keyword>
<keyword evidence="8" id="KW-0067">ATP-binding</keyword>
<dbReference type="EC" id="2.7.13.3" evidence="3"/>
<evidence type="ECO:0000256" key="2">
    <source>
        <dbReference type="ARBA" id="ARBA00004370"/>
    </source>
</evidence>
<evidence type="ECO:0000256" key="3">
    <source>
        <dbReference type="ARBA" id="ARBA00012438"/>
    </source>
</evidence>
<dbReference type="CDD" id="cd00075">
    <property type="entry name" value="HATPase"/>
    <property type="match status" value="1"/>
</dbReference>
<dbReference type="SUPFAM" id="SSF47384">
    <property type="entry name" value="Homodimeric domain of signal transducing histidine kinase"/>
    <property type="match status" value="1"/>
</dbReference>
<dbReference type="PRINTS" id="PR00344">
    <property type="entry name" value="BCTRLSENSOR"/>
</dbReference>
<dbReference type="GO" id="GO:0016301">
    <property type="term" value="F:kinase activity"/>
    <property type="evidence" value="ECO:0007669"/>
    <property type="project" value="UniProtKB-KW"/>
</dbReference>
<dbReference type="RefSeq" id="WP_307342274.1">
    <property type="nucleotide sequence ID" value="NZ_JAUSUQ010000014.1"/>
</dbReference>
<dbReference type="InterPro" id="IPR004358">
    <property type="entry name" value="Sig_transdc_His_kin-like_C"/>
</dbReference>
<accession>A0ABU0CX58</accession>
<feature type="transmembrane region" description="Helical" evidence="10">
    <location>
        <begin position="108"/>
        <end position="130"/>
    </location>
</feature>
<evidence type="ECO:0000256" key="6">
    <source>
        <dbReference type="ARBA" id="ARBA00022741"/>
    </source>
</evidence>
<organism evidence="12 13">
    <name type="scientific">Caldalkalibacillus uzonensis</name>
    <dbReference type="NCBI Taxonomy" id="353224"/>
    <lineage>
        <taxon>Bacteria</taxon>
        <taxon>Bacillati</taxon>
        <taxon>Bacillota</taxon>
        <taxon>Bacilli</taxon>
        <taxon>Bacillales</taxon>
        <taxon>Bacillaceae</taxon>
        <taxon>Caldalkalibacillus</taxon>
    </lineage>
</organism>
<evidence type="ECO:0000256" key="5">
    <source>
        <dbReference type="ARBA" id="ARBA00022679"/>
    </source>
</evidence>
<dbReference type="InterPro" id="IPR003661">
    <property type="entry name" value="HisK_dim/P_dom"/>
</dbReference>
<dbReference type="EMBL" id="JAUSUQ010000014">
    <property type="protein sequence ID" value="MDQ0340519.1"/>
    <property type="molecule type" value="Genomic_DNA"/>
</dbReference>